<comment type="subcellular location">
    <subcellularLocation>
        <location evidence="1">Membrane</location>
    </subcellularLocation>
</comment>
<dbReference type="KEGG" id="dfa:DFA_04707"/>
<sequence length="668" mass="75227">MSTYKPTYGQQKSPHRKRATFTPATSRVAKYGFSSTDDEDESSPAYNNNNTSYDFDDGGTSSTTTTALFPPTHSSSSSSVLNNNTTINKQQQRTTTTTRSNVVSQHQHNNGIDFSMNGGGGGNSFKASAAADAKPTQAKVKATGGVGGNTGAVHQRHHHQKQRSLVMRMFDTISYPFVYVFNLISRCLMWINVTLSTKVHSPVDMNHQNKGHVEKKSKVIGWVTLVSVLVLVLVYVLFYKSSFPINMTNHHQTGVDEQAVIQILHKYIKEHESKMENKFDNKLGIIKTELISTTMTESEKLKLEQKKENQLINTLVDTMREELTELIQTRSSNDPKELLEIYKAQLDSHVNRIMGDLTKHGKTEKEEIHTLITSAVNKLQEAMKQSQGDIGKSGQDQLQKLLLAFEENANSRLNIIVQSLDHQQTTEREKLLLISKKATEQIQSFREIMEKNPDFISISKGLTALEQTQLLIDDALEKYSSDKTGRADFALWVSGGSIAYDLEHYPITQTYQNDDVSWLDIATAWLRPVPRLNPPETILEPIRNIGDCWAFPGNNGTIGIHLSAPIIVRSVSIEHPNSKITYHSESSPQEFEILGLKNSTDTGVSLATFKYDIHKNRHLQTFNFDNEQVYSDVVIKILSNYGYKYTCLYRIRVHGLLSGDYNDPRLTF</sequence>
<dbReference type="OrthoDB" id="342281at2759"/>
<evidence type="ECO:0000256" key="6">
    <source>
        <dbReference type="SAM" id="Phobius"/>
    </source>
</evidence>
<dbReference type="EMBL" id="GL883009">
    <property type="protein sequence ID" value="EGG22577.1"/>
    <property type="molecule type" value="Genomic_DNA"/>
</dbReference>
<feature type="compositionally biased region" description="Polar residues" evidence="5">
    <location>
        <begin position="1"/>
        <end position="12"/>
    </location>
</feature>
<keyword evidence="3 6" id="KW-1133">Transmembrane helix</keyword>
<feature type="region of interest" description="Disordered" evidence="5">
    <location>
        <begin position="1"/>
        <end position="103"/>
    </location>
</feature>
<evidence type="ECO:0000259" key="7">
    <source>
        <dbReference type="PROSITE" id="PS51469"/>
    </source>
</evidence>
<reference evidence="9" key="1">
    <citation type="journal article" date="2011" name="Genome Res.">
        <title>Phylogeny-wide analysis of social amoeba genomes highlights ancient origins for complex intercellular communication.</title>
        <authorList>
            <person name="Heidel A.J."/>
            <person name="Lawal H.M."/>
            <person name="Felder M."/>
            <person name="Schilde C."/>
            <person name="Helps N.R."/>
            <person name="Tunggal B."/>
            <person name="Rivero F."/>
            <person name="John U."/>
            <person name="Schleicher M."/>
            <person name="Eichinger L."/>
            <person name="Platzer M."/>
            <person name="Noegel A.A."/>
            <person name="Schaap P."/>
            <person name="Gloeckner G."/>
        </authorList>
    </citation>
    <scope>NUCLEOTIDE SEQUENCE [LARGE SCALE GENOMIC DNA]</scope>
    <source>
        <strain evidence="9">SH3</strain>
    </source>
</reference>
<dbReference type="Pfam" id="PF07738">
    <property type="entry name" value="Sad1_UNC"/>
    <property type="match status" value="1"/>
</dbReference>
<evidence type="ECO:0000256" key="4">
    <source>
        <dbReference type="ARBA" id="ARBA00023136"/>
    </source>
</evidence>
<evidence type="ECO:0000313" key="8">
    <source>
        <dbReference type="EMBL" id="EGG22577.1"/>
    </source>
</evidence>
<evidence type="ECO:0000256" key="3">
    <source>
        <dbReference type="ARBA" id="ARBA00022989"/>
    </source>
</evidence>
<dbReference type="GeneID" id="14874741"/>
<accession>F4PQB4</accession>
<dbReference type="Proteomes" id="UP000007797">
    <property type="component" value="Unassembled WGS sequence"/>
</dbReference>
<gene>
    <name evidence="8" type="primary">sun1</name>
    <name evidence="8" type="ORF">DFA_04707</name>
</gene>
<feature type="transmembrane region" description="Helical" evidence="6">
    <location>
        <begin position="219"/>
        <end position="238"/>
    </location>
</feature>
<evidence type="ECO:0000313" key="9">
    <source>
        <dbReference type="Proteomes" id="UP000007797"/>
    </source>
</evidence>
<name>F4PQB4_CACFS</name>
<protein>
    <submittedName>
        <fullName evidence="8">SUN domain-containing protein 1</fullName>
    </submittedName>
</protein>
<dbReference type="InterPro" id="IPR012919">
    <property type="entry name" value="SUN_dom"/>
</dbReference>
<proteinExistence type="predicted"/>
<feature type="compositionally biased region" description="Low complexity" evidence="5">
    <location>
        <begin position="74"/>
        <end position="103"/>
    </location>
</feature>
<dbReference type="GO" id="GO:0043495">
    <property type="term" value="F:protein-membrane adaptor activity"/>
    <property type="evidence" value="ECO:0007669"/>
    <property type="project" value="TreeGrafter"/>
</dbReference>
<dbReference type="PANTHER" id="PTHR12911:SF8">
    <property type="entry name" value="KLAROID PROTEIN-RELATED"/>
    <property type="match status" value="1"/>
</dbReference>
<keyword evidence="4 6" id="KW-0472">Membrane</keyword>
<dbReference type="GO" id="GO:0005635">
    <property type="term" value="C:nuclear envelope"/>
    <property type="evidence" value="ECO:0007669"/>
    <property type="project" value="TreeGrafter"/>
</dbReference>
<feature type="domain" description="SUN" evidence="7">
    <location>
        <begin position="499"/>
        <end position="658"/>
    </location>
</feature>
<feature type="compositionally biased region" description="Polar residues" evidence="5">
    <location>
        <begin position="44"/>
        <end position="53"/>
    </location>
</feature>
<dbReference type="OMA" id="MFVAKEY"/>
<evidence type="ECO:0000256" key="2">
    <source>
        <dbReference type="ARBA" id="ARBA00022692"/>
    </source>
</evidence>
<dbReference type="AlphaFoldDB" id="F4PQB4"/>
<dbReference type="STRING" id="1054147.F4PQB4"/>
<organism evidence="8 9">
    <name type="scientific">Cavenderia fasciculata</name>
    <name type="common">Slime mold</name>
    <name type="synonym">Dictyostelium fasciculatum</name>
    <dbReference type="NCBI Taxonomy" id="261658"/>
    <lineage>
        <taxon>Eukaryota</taxon>
        <taxon>Amoebozoa</taxon>
        <taxon>Evosea</taxon>
        <taxon>Eumycetozoa</taxon>
        <taxon>Dictyostelia</taxon>
        <taxon>Acytosteliales</taxon>
        <taxon>Cavenderiaceae</taxon>
        <taxon>Cavenderia</taxon>
    </lineage>
</organism>
<dbReference type="Gene3D" id="2.60.120.260">
    <property type="entry name" value="Galactose-binding domain-like"/>
    <property type="match status" value="1"/>
</dbReference>
<dbReference type="RefSeq" id="XP_004360428.1">
    <property type="nucleotide sequence ID" value="XM_004360371.1"/>
</dbReference>
<keyword evidence="9" id="KW-1185">Reference proteome</keyword>
<dbReference type="PROSITE" id="PS51469">
    <property type="entry name" value="SUN"/>
    <property type="match status" value="1"/>
</dbReference>
<evidence type="ECO:0000256" key="5">
    <source>
        <dbReference type="SAM" id="MobiDB-lite"/>
    </source>
</evidence>
<dbReference type="InterPro" id="IPR045119">
    <property type="entry name" value="SUN1-5"/>
</dbReference>
<keyword evidence="2 6" id="KW-0812">Transmembrane</keyword>
<evidence type="ECO:0000256" key="1">
    <source>
        <dbReference type="ARBA" id="ARBA00004370"/>
    </source>
</evidence>
<dbReference type="GO" id="GO:0016020">
    <property type="term" value="C:membrane"/>
    <property type="evidence" value="ECO:0007669"/>
    <property type="project" value="UniProtKB-SubCell"/>
</dbReference>
<dbReference type="PANTHER" id="PTHR12911">
    <property type="entry name" value="SAD1/UNC-84-LIKE PROTEIN-RELATED"/>
    <property type="match status" value="1"/>
</dbReference>